<keyword evidence="8 11" id="KW-1133">Transmembrane helix</keyword>
<dbReference type="PANTHER" id="PTHR43221">
    <property type="entry name" value="PROTEASE HTPX"/>
    <property type="match status" value="1"/>
</dbReference>
<accession>A0A931GWZ6</accession>
<keyword evidence="2" id="KW-1003">Cell membrane</keyword>
<evidence type="ECO:0000256" key="3">
    <source>
        <dbReference type="ARBA" id="ARBA00022670"/>
    </source>
</evidence>
<evidence type="ECO:0000256" key="9">
    <source>
        <dbReference type="ARBA" id="ARBA00023049"/>
    </source>
</evidence>
<keyword evidence="14" id="KW-1185">Reference proteome</keyword>
<evidence type="ECO:0000256" key="10">
    <source>
        <dbReference type="ARBA" id="ARBA00023136"/>
    </source>
</evidence>
<keyword evidence="4 11" id="KW-0812">Transmembrane</keyword>
<dbReference type="GO" id="GO:0046872">
    <property type="term" value="F:metal ion binding"/>
    <property type="evidence" value="ECO:0007669"/>
    <property type="project" value="UniProtKB-KW"/>
</dbReference>
<evidence type="ECO:0000256" key="7">
    <source>
        <dbReference type="ARBA" id="ARBA00022833"/>
    </source>
</evidence>
<evidence type="ECO:0000256" key="4">
    <source>
        <dbReference type="ARBA" id="ARBA00022692"/>
    </source>
</evidence>
<comment type="caution">
    <text evidence="13">The sequence shown here is derived from an EMBL/GenBank/DDBJ whole genome shotgun (WGS) entry which is preliminary data.</text>
</comment>
<dbReference type="Pfam" id="PF01435">
    <property type="entry name" value="Peptidase_M48"/>
    <property type="match status" value="1"/>
</dbReference>
<dbReference type="AlphaFoldDB" id="A0A931GWZ6"/>
<evidence type="ECO:0000313" key="13">
    <source>
        <dbReference type="EMBL" id="MBG9374774.1"/>
    </source>
</evidence>
<dbReference type="Proteomes" id="UP000628448">
    <property type="component" value="Unassembled WGS sequence"/>
</dbReference>
<feature type="transmembrane region" description="Helical" evidence="11">
    <location>
        <begin position="28"/>
        <end position="61"/>
    </location>
</feature>
<reference evidence="13" key="1">
    <citation type="submission" date="2020-11" db="EMBL/GenBank/DDBJ databases">
        <title>Bacterial whole genome sequence for Panacibacter sp. DH6.</title>
        <authorList>
            <person name="Le V."/>
            <person name="Ko S."/>
            <person name="Ahn C.-Y."/>
            <person name="Oh H.-M."/>
        </authorList>
    </citation>
    <scope>NUCLEOTIDE SEQUENCE</scope>
    <source>
        <strain evidence="13">DH6</strain>
    </source>
</reference>
<evidence type="ECO:0000313" key="14">
    <source>
        <dbReference type="Proteomes" id="UP000628448"/>
    </source>
</evidence>
<evidence type="ECO:0000256" key="2">
    <source>
        <dbReference type="ARBA" id="ARBA00022475"/>
    </source>
</evidence>
<protein>
    <submittedName>
        <fullName evidence="13">M48 family metalloprotease</fullName>
    </submittedName>
</protein>
<keyword evidence="7" id="KW-0862">Zinc</keyword>
<dbReference type="Gene3D" id="3.30.2010.10">
    <property type="entry name" value="Metalloproteases ('zincins'), catalytic domain"/>
    <property type="match status" value="1"/>
</dbReference>
<sequence length="702" mass="80143">MSTYHYPPSPAFINAEKLQPSPAFRKQVAGVITSIILFLIVYLLLVAASIGLAIICCFIGIKIIVTIPKFITIILGLGLVAVGISVIFFLIKFIFAVAKNENPNRIEIMESDQPELFAFIRRLSEETKTPFPKKIYLSPDVNACVFYNSSFWSMFFPVRKNLEIGLGLVNSINISELKAVIAHEFGHFSQRSMKLGVFTYNVNKIIYNMLYENNSYTSFLNAWGNLHGVLSICAMITVKIAEGIQYILRAMYTLINKNYLALSREMEFHADAVAASAAGGNNVVSGLSRIEVAAGCYNTALNKAGEYLKQQKVIKNMFEGHYTIYNEMASKFKLPVKNGLPEISFAFVDSFSSSRINYKDQWASHPELKERKQHLDLLDMNVAADETTAWNVFKDKDALQESLTVKLYQHVPGSAGMQLIDTNNFNQDYLQEIEQYDLPEDYKGFYDRRYIETADWDFDELTQRNSAYTFEQLFNEANSRLQAFINTCTADIETVKAIKEKKIAVKTFDFDGTKYNREECDTVLEILEKDLAAKQALVKQLDKEAFVFFYAFTTELDVYYRSYKAIEIKYTQLTQVVNNLFEILNPFYQGGLSIEQVNDGISRLKDNHEIQLKKWLQLLVDEEMITTQNNPALHEKIIAFLSKQYAYFHDGSFRNDELNELTNIAVEATDACNDHRFRKYKLLLQQQLDGYYKAAGNTALSA</sequence>
<dbReference type="InterPro" id="IPR050083">
    <property type="entry name" value="HtpX_protease"/>
</dbReference>
<dbReference type="CDD" id="cd07328">
    <property type="entry name" value="M48_Ste24p_like"/>
    <property type="match status" value="1"/>
</dbReference>
<name>A0A931GWZ6_9BACT</name>
<evidence type="ECO:0000256" key="1">
    <source>
        <dbReference type="ARBA" id="ARBA00001947"/>
    </source>
</evidence>
<dbReference type="GO" id="GO:0006508">
    <property type="term" value="P:proteolysis"/>
    <property type="evidence" value="ECO:0007669"/>
    <property type="project" value="UniProtKB-KW"/>
</dbReference>
<keyword evidence="10 11" id="KW-0472">Membrane</keyword>
<dbReference type="RefSeq" id="WP_196988867.1">
    <property type="nucleotide sequence ID" value="NZ_JADWYR010000001.1"/>
</dbReference>
<proteinExistence type="predicted"/>
<keyword evidence="3" id="KW-0645">Protease</keyword>
<dbReference type="EMBL" id="JADWYR010000001">
    <property type="protein sequence ID" value="MBG9374774.1"/>
    <property type="molecule type" value="Genomic_DNA"/>
</dbReference>
<feature type="domain" description="Peptidase M48" evidence="12">
    <location>
        <begin position="114"/>
        <end position="376"/>
    </location>
</feature>
<comment type="cofactor">
    <cofactor evidence="1">
        <name>Zn(2+)</name>
        <dbReference type="ChEBI" id="CHEBI:29105"/>
    </cofactor>
</comment>
<dbReference type="PANTHER" id="PTHR43221:SF2">
    <property type="entry name" value="PROTEASE HTPX HOMOLOG"/>
    <property type="match status" value="1"/>
</dbReference>
<keyword evidence="5" id="KW-0479">Metal-binding</keyword>
<gene>
    <name evidence="13" type="ORF">I5907_00895</name>
</gene>
<feature type="transmembrane region" description="Helical" evidence="11">
    <location>
        <begin position="73"/>
        <end position="95"/>
    </location>
</feature>
<evidence type="ECO:0000256" key="5">
    <source>
        <dbReference type="ARBA" id="ARBA00022723"/>
    </source>
</evidence>
<dbReference type="InterPro" id="IPR001915">
    <property type="entry name" value="Peptidase_M48"/>
</dbReference>
<keyword evidence="9 13" id="KW-0482">Metalloprotease</keyword>
<evidence type="ECO:0000256" key="6">
    <source>
        <dbReference type="ARBA" id="ARBA00022801"/>
    </source>
</evidence>
<dbReference type="GO" id="GO:0004222">
    <property type="term" value="F:metalloendopeptidase activity"/>
    <property type="evidence" value="ECO:0007669"/>
    <property type="project" value="InterPro"/>
</dbReference>
<keyword evidence="6" id="KW-0378">Hydrolase</keyword>
<evidence type="ECO:0000256" key="11">
    <source>
        <dbReference type="SAM" id="Phobius"/>
    </source>
</evidence>
<evidence type="ECO:0000259" key="12">
    <source>
        <dbReference type="Pfam" id="PF01435"/>
    </source>
</evidence>
<organism evidence="13 14">
    <name type="scientific">Panacibacter microcysteis</name>
    <dbReference type="NCBI Taxonomy" id="2793269"/>
    <lineage>
        <taxon>Bacteria</taxon>
        <taxon>Pseudomonadati</taxon>
        <taxon>Bacteroidota</taxon>
        <taxon>Chitinophagia</taxon>
        <taxon>Chitinophagales</taxon>
        <taxon>Chitinophagaceae</taxon>
        <taxon>Panacibacter</taxon>
    </lineage>
</organism>
<evidence type="ECO:0000256" key="8">
    <source>
        <dbReference type="ARBA" id="ARBA00022989"/>
    </source>
</evidence>